<name>A0A1X6MUN9_9APHY</name>
<dbReference type="EMBL" id="KZ110601">
    <property type="protein sequence ID" value="OSX59946.1"/>
    <property type="molecule type" value="Genomic_DNA"/>
</dbReference>
<keyword evidence="3" id="KW-1185">Reference proteome</keyword>
<dbReference type="Proteomes" id="UP000194127">
    <property type="component" value="Unassembled WGS sequence"/>
</dbReference>
<gene>
    <name evidence="2" type="ORF">POSPLADRAFT_1048399</name>
</gene>
<protein>
    <submittedName>
        <fullName evidence="2">Uncharacterized protein</fullName>
    </submittedName>
</protein>
<organism evidence="2 3">
    <name type="scientific">Postia placenta MAD-698-R-SB12</name>
    <dbReference type="NCBI Taxonomy" id="670580"/>
    <lineage>
        <taxon>Eukaryota</taxon>
        <taxon>Fungi</taxon>
        <taxon>Dikarya</taxon>
        <taxon>Basidiomycota</taxon>
        <taxon>Agaricomycotina</taxon>
        <taxon>Agaricomycetes</taxon>
        <taxon>Polyporales</taxon>
        <taxon>Adustoporiaceae</taxon>
        <taxon>Rhodonia</taxon>
    </lineage>
</organism>
<feature type="compositionally biased region" description="Polar residues" evidence="1">
    <location>
        <begin position="1"/>
        <end position="10"/>
    </location>
</feature>
<evidence type="ECO:0000313" key="3">
    <source>
        <dbReference type="Proteomes" id="UP000194127"/>
    </source>
</evidence>
<feature type="compositionally biased region" description="Basic and acidic residues" evidence="1">
    <location>
        <begin position="84"/>
        <end position="93"/>
    </location>
</feature>
<dbReference type="GeneID" id="36324450"/>
<feature type="region of interest" description="Disordered" evidence="1">
    <location>
        <begin position="1"/>
        <end position="105"/>
    </location>
</feature>
<sequence>MDTTRNNYPNVRSKVTDEERTFKKPYQTVGRPETTDHDIHEEYLKDPPHNQSNELSTDRTTRGLKEGAREQVDPKQEGVLGEETTGKISKESELGTLTTENSVHP</sequence>
<evidence type="ECO:0000313" key="2">
    <source>
        <dbReference type="EMBL" id="OSX59946.1"/>
    </source>
</evidence>
<reference evidence="2 3" key="1">
    <citation type="submission" date="2017-04" db="EMBL/GenBank/DDBJ databases">
        <title>Genome Sequence of the Model Brown-Rot Fungus Postia placenta SB12.</title>
        <authorList>
            <consortium name="DOE Joint Genome Institute"/>
            <person name="Gaskell J."/>
            <person name="Kersten P."/>
            <person name="Larrondo L.F."/>
            <person name="Canessa P."/>
            <person name="Martinez D."/>
            <person name="Hibbett D."/>
            <person name="Schmoll M."/>
            <person name="Kubicek C.P."/>
            <person name="Martinez A.T."/>
            <person name="Yadav J."/>
            <person name="Master E."/>
            <person name="Magnuson J.K."/>
            <person name="James T."/>
            <person name="Yaver D."/>
            <person name="Berka R."/>
            <person name="Labutti K."/>
            <person name="Lipzen A."/>
            <person name="Aerts A."/>
            <person name="Barry K."/>
            <person name="Henrissat B."/>
            <person name="Blanchette R."/>
            <person name="Grigoriev I."/>
            <person name="Cullen D."/>
        </authorList>
    </citation>
    <scope>NUCLEOTIDE SEQUENCE [LARGE SCALE GENOMIC DNA]</scope>
    <source>
        <strain evidence="2 3">MAD-698-R-SB12</strain>
    </source>
</reference>
<dbReference type="OrthoDB" id="3224585at2759"/>
<evidence type="ECO:0000256" key="1">
    <source>
        <dbReference type="SAM" id="MobiDB-lite"/>
    </source>
</evidence>
<accession>A0A1X6MUN9</accession>
<feature type="compositionally biased region" description="Basic and acidic residues" evidence="1">
    <location>
        <begin position="56"/>
        <end position="76"/>
    </location>
</feature>
<dbReference type="RefSeq" id="XP_024336740.1">
    <property type="nucleotide sequence ID" value="XM_024479500.1"/>
</dbReference>
<feature type="compositionally biased region" description="Basic and acidic residues" evidence="1">
    <location>
        <begin position="33"/>
        <end position="48"/>
    </location>
</feature>
<feature type="compositionally biased region" description="Polar residues" evidence="1">
    <location>
        <begin position="95"/>
        <end position="105"/>
    </location>
</feature>
<dbReference type="AlphaFoldDB" id="A0A1X6MUN9"/>
<proteinExistence type="predicted"/>